<reference evidence="2 3" key="1">
    <citation type="submission" date="2019-07" db="EMBL/GenBank/DDBJ databases">
        <title>Genome sequencing of lignin-degrading bacterial isolates.</title>
        <authorList>
            <person name="Gladden J."/>
        </authorList>
    </citation>
    <scope>NUCLEOTIDE SEQUENCE [LARGE SCALE GENOMIC DNA]</scope>
    <source>
        <strain evidence="2 3">J11</strain>
    </source>
</reference>
<evidence type="ECO:0000313" key="3">
    <source>
        <dbReference type="Proteomes" id="UP000318141"/>
    </source>
</evidence>
<feature type="region of interest" description="Disordered" evidence="1">
    <location>
        <begin position="1"/>
        <end position="29"/>
    </location>
</feature>
<evidence type="ECO:0000313" key="2">
    <source>
        <dbReference type="EMBL" id="TWG87568.1"/>
    </source>
</evidence>
<accession>A0A562BQL0</accession>
<gene>
    <name evidence="2" type="ORF">L602_001600000490</name>
</gene>
<proteinExistence type="predicted"/>
<dbReference type="Proteomes" id="UP000318141">
    <property type="component" value="Unassembled WGS sequence"/>
</dbReference>
<protein>
    <submittedName>
        <fullName evidence="2">Uncharacterized protein</fullName>
    </submittedName>
</protein>
<feature type="compositionally biased region" description="Polar residues" evidence="1">
    <location>
        <begin position="1"/>
        <end position="10"/>
    </location>
</feature>
<dbReference type="AlphaFoldDB" id="A0A562BQL0"/>
<name>A0A562BQL0_9BURK</name>
<comment type="caution">
    <text evidence="2">The sequence shown here is derived from an EMBL/GenBank/DDBJ whole genome shotgun (WGS) entry which is preliminary data.</text>
</comment>
<organism evidence="2 3">
    <name type="scientific">Cupriavidus gilardii J11</name>
    <dbReference type="NCBI Taxonomy" id="936133"/>
    <lineage>
        <taxon>Bacteria</taxon>
        <taxon>Pseudomonadati</taxon>
        <taxon>Pseudomonadota</taxon>
        <taxon>Betaproteobacteria</taxon>
        <taxon>Burkholderiales</taxon>
        <taxon>Burkholderiaceae</taxon>
        <taxon>Cupriavidus</taxon>
    </lineage>
</organism>
<dbReference type="EMBL" id="VLJN01000008">
    <property type="protein sequence ID" value="TWG87568.1"/>
    <property type="molecule type" value="Genomic_DNA"/>
</dbReference>
<keyword evidence="3" id="KW-1185">Reference proteome</keyword>
<evidence type="ECO:0000256" key="1">
    <source>
        <dbReference type="SAM" id="MobiDB-lite"/>
    </source>
</evidence>
<sequence>MHRSVTSSLTYRHAVGGPPADDTASPAGNGAGDASQVAACLWDFLPADMLAGIGSYLSLSDRIRLSEADRRTRSALLPQLDSARLEWMLSRVSNLSTLDAALAEIARRPLRPTNRAELLGRLFDSIELIPCDMRDIACSKLLDAVAGLPVPSRGQLLRRIVETVAPRPPGWSNRPPGRDSDMVNSRLRHEAALWAMVDQQPATERIVLLILAVASMDRADFASVDFDDWIERALALPEGHRPMAEDPGQSITCRGKLLQVLLRGAEESGALRDEAAFRRFMAVSGRLHTADGRPAMQERVVLLTDLASALARCHRLERHDSERVWDALLETACTLPPDAATGVMLTLSDWFAVPHHAGDVVRARRLWETARQTHGGDITGRAQWLVALGNYMPDRTQFWHTLWNEWRACARPDRYKAAILFGRAAAELPPLPDGTPAWPAVLREAMALPMEHRGAVMVRLAGGLRDSETEPDDVRWKALVDAAASLPAAAQLPVLSECIDHDVVLLRRYWSRYLGQLTELPPAALSETLPFALYLTREFDHDEAERAWWDVATELYRMPAQGQGRPWRYLFRVIYSLYHDDEEQLEEVQDFLEAPLRAQTPIVQRNLLIHAITDLEAREYEAHFRWMLGRADSLPSALRAPVLARLTLQALVMESADGLVPIWDALVRATERLPPGYRGAPLHGLERLYGTLPAGHQKAALPTLLALCAGVPAIDLPQPLARLPQAVWQSAMYQR</sequence>